<dbReference type="EMBL" id="JAMFMB010000048">
    <property type="protein sequence ID" value="MCL6286010.1"/>
    <property type="molecule type" value="Genomic_DNA"/>
</dbReference>
<evidence type="ECO:0000256" key="1">
    <source>
        <dbReference type="SAM" id="Phobius"/>
    </source>
</evidence>
<protein>
    <submittedName>
        <fullName evidence="2">Uncharacterized protein</fullName>
    </submittedName>
</protein>
<keyword evidence="3" id="KW-1185">Reference proteome</keyword>
<sequence length="142" mass="16110">MTWETRVKAVAVFVSVVAILVGGWQYLQTQKINAARPYLEKKLEWCEEAVRITSKLAVMREENFRSEAEFWQLYWGVMGLTENADVTRAMVAYGKELNEKTEGASEPDFDPTSALGLTGLSLDLAHACRGELANEWSPHWRN</sequence>
<name>A0ABT0Q829_9RHOB</name>
<feature type="transmembrane region" description="Helical" evidence="1">
    <location>
        <begin position="7"/>
        <end position="27"/>
    </location>
</feature>
<reference evidence="2" key="1">
    <citation type="submission" date="2022-05" db="EMBL/GenBank/DDBJ databases">
        <authorList>
            <person name="Park J.-S."/>
        </authorList>
    </citation>
    <scope>NUCLEOTIDE SEQUENCE</scope>
    <source>
        <strain evidence="2">2012CJ41-6</strain>
    </source>
</reference>
<evidence type="ECO:0000313" key="2">
    <source>
        <dbReference type="EMBL" id="MCL6286010.1"/>
    </source>
</evidence>
<gene>
    <name evidence="2" type="ORF">M3P21_21065</name>
</gene>
<keyword evidence="1" id="KW-0472">Membrane</keyword>
<accession>A0ABT0Q829</accession>
<keyword evidence="1" id="KW-0812">Transmembrane</keyword>
<keyword evidence="1" id="KW-1133">Transmembrane helix</keyword>
<evidence type="ECO:0000313" key="3">
    <source>
        <dbReference type="Proteomes" id="UP001203880"/>
    </source>
</evidence>
<dbReference type="RefSeq" id="WP_249713347.1">
    <property type="nucleotide sequence ID" value="NZ_JAMFMB010000048.1"/>
</dbReference>
<dbReference type="Proteomes" id="UP001203880">
    <property type="component" value="Unassembled WGS sequence"/>
</dbReference>
<organism evidence="2 3">
    <name type="scientific">Ruegeria spongiae</name>
    <dbReference type="NCBI Taxonomy" id="2942209"/>
    <lineage>
        <taxon>Bacteria</taxon>
        <taxon>Pseudomonadati</taxon>
        <taxon>Pseudomonadota</taxon>
        <taxon>Alphaproteobacteria</taxon>
        <taxon>Rhodobacterales</taxon>
        <taxon>Roseobacteraceae</taxon>
        <taxon>Ruegeria</taxon>
    </lineage>
</organism>
<proteinExistence type="predicted"/>
<comment type="caution">
    <text evidence="2">The sequence shown here is derived from an EMBL/GenBank/DDBJ whole genome shotgun (WGS) entry which is preliminary data.</text>
</comment>